<organism evidence="1 2">
    <name type="scientific">Anoxybacterium hadale</name>
    <dbReference type="NCBI Taxonomy" id="3408580"/>
    <lineage>
        <taxon>Bacteria</taxon>
        <taxon>Bacillati</taxon>
        <taxon>Bacillota</taxon>
        <taxon>Clostridia</taxon>
        <taxon>Peptostreptococcales</taxon>
        <taxon>Anaerovoracaceae</taxon>
        <taxon>Anoxybacterium</taxon>
    </lineage>
</organism>
<dbReference type="Proteomes" id="UP000594014">
    <property type="component" value="Chromosome"/>
</dbReference>
<name>A0ACD1ACN9_9FIRM</name>
<keyword evidence="2" id="KW-1185">Reference proteome</keyword>
<sequence length="332" mass="35752">MKIIVLNQSEINRIFSMEEAIQADKDALKLYSLGKSNVPLRYNLDVPQHEGQSLYMPGYVADANALGIKIVSVFPKNIEKGLTSVPATMVLVNSETGEVCSLIDGTYLTRLRTGAVSGAATDILAKKDSKVFALFGTGGQAESQLEAVLTVRPVELVKVYDISPERAKDFAERMTVLFGEKFSVTITAAASAEEAVADADIITCVTTSSKPVFDGRLAKKGCHINGVGSYTPAMNEIDEYLITHADKVYVDTRNGVLNESGDLIVPIQNGTFRAEQITGELGEVIAQKVEGRLNDDEITVFKTTGTAVMDVVTGQRIYEAALEKGAGSIIEF</sequence>
<gene>
    <name evidence="1" type="ORF">FRZ06_13510</name>
</gene>
<accession>A0ACD1ACN9</accession>
<dbReference type="EMBL" id="CP042469">
    <property type="protein sequence ID" value="QOX64286.1"/>
    <property type="molecule type" value="Genomic_DNA"/>
</dbReference>
<evidence type="ECO:0000313" key="1">
    <source>
        <dbReference type="EMBL" id="QOX64286.1"/>
    </source>
</evidence>
<evidence type="ECO:0000313" key="2">
    <source>
        <dbReference type="Proteomes" id="UP000594014"/>
    </source>
</evidence>
<protein>
    <submittedName>
        <fullName evidence="1">Ornithine cyclodeaminase family protein</fullName>
    </submittedName>
</protein>
<reference evidence="1" key="1">
    <citation type="submission" date="2019-08" db="EMBL/GenBank/DDBJ databases">
        <title>Genome sequence of Clostridiales bacterium MT110.</title>
        <authorList>
            <person name="Cao J."/>
        </authorList>
    </citation>
    <scope>NUCLEOTIDE SEQUENCE</scope>
    <source>
        <strain evidence="1">MT110</strain>
    </source>
</reference>
<proteinExistence type="predicted"/>